<dbReference type="AlphaFoldDB" id="A0A375ITB4"/>
<sequence>MKRIILTCVLASEAIAANAQLYSFPAPPMTVADCRPGHIWMRRANGLPYCGAPLPPPPEPDPAPPAACRFLYPTVAITMGPMGNCSADGGCAGYGIVVTDGSYTPAWSRMWSNWEISDEQDFHNKAMAALSTTQYRLGAWKRTELGNGNYGNTSAYELCK</sequence>
<geneLocation type="plasmid" evidence="2">
    <name>III</name>
</geneLocation>
<accession>A0A375ITB4</accession>
<proteinExistence type="predicted"/>
<evidence type="ECO:0000313" key="3">
    <source>
        <dbReference type="Proteomes" id="UP000255505"/>
    </source>
</evidence>
<evidence type="ECO:0000313" key="2">
    <source>
        <dbReference type="EMBL" id="SPK77428.1"/>
    </source>
</evidence>
<dbReference type="Proteomes" id="UP000255505">
    <property type="component" value="Plasmid III"/>
</dbReference>
<organism evidence="2 3">
    <name type="scientific">Cupriavidus taiwanensis</name>
    <dbReference type="NCBI Taxonomy" id="164546"/>
    <lineage>
        <taxon>Bacteria</taxon>
        <taxon>Pseudomonadati</taxon>
        <taxon>Pseudomonadota</taxon>
        <taxon>Betaproteobacteria</taxon>
        <taxon>Burkholderiales</taxon>
        <taxon>Burkholderiaceae</taxon>
        <taxon>Cupriavidus</taxon>
    </lineage>
</organism>
<dbReference type="EMBL" id="LT991978">
    <property type="protein sequence ID" value="SPK77428.1"/>
    <property type="molecule type" value="Genomic_DNA"/>
</dbReference>
<name>A0A375ITB4_9BURK</name>
<reference evidence="2 3" key="1">
    <citation type="submission" date="2018-01" db="EMBL/GenBank/DDBJ databases">
        <authorList>
            <person name="Gaut B.S."/>
            <person name="Morton B.R."/>
            <person name="Clegg M.T."/>
            <person name="Duvall M.R."/>
        </authorList>
    </citation>
    <scope>NUCLEOTIDE SEQUENCE [LARGE SCALE GENOMIC DNA]</scope>
    <source>
        <strain evidence="2">Cupriavidus taiwanensis LMG 19425</strain>
        <plasmid evidence="3">Plasmid iii</plasmid>
    </source>
</reference>
<feature type="signal peptide" evidence="1">
    <location>
        <begin position="1"/>
        <end position="19"/>
    </location>
</feature>
<gene>
    <name evidence="2" type="ORF">CT19425_P30277</name>
</gene>
<evidence type="ECO:0008006" key="4">
    <source>
        <dbReference type="Google" id="ProtNLM"/>
    </source>
</evidence>
<protein>
    <recommendedName>
        <fullName evidence="4">Lipoprotein</fullName>
    </recommendedName>
</protein>
<feature type="chain" id="PRO_5016869944" description="Lipoprotein" evidence="1">
    <location>
        <begin position="20"/>
        <end position="160"/>
    </location>
</feature>
<evidence type="ECO:0000256" key="1">
    <source>
        <dbReference type="SAM" id="SignalP"/>
    </source>
</evidence>
<dbReference type="RefSeq" id="WP_115666846.1">
    <property type="nucleotide sequence ID" value="NZ_LT991978.1"/>
</dbReference>
<keyword evidence="2" id="KW-0614">Plasmid</keyword>
<keyword evidence="1" id="KW-0732">Signal</keyword>